<dbReference type="PROSITE" id="PS50801">
    <property type="entry name" value="STAS"/>
    <property type="match status" value="1"/>
</dbReference>
<evidence type="ECO:0000313" key="4">
    <source>
        <dbReference type="Proteomes" id="UP000182762"/>
    </source>
</evidence>
<sequence length="274" mass="31765">MENSNNDIQDMIHYVKGKREVFQQKLLSEAVNVAEVIHDILKQGNINLLKNAEKLVVYILENNNQDIVAFARQEGVAWAQHSLTLAFKLEWIQAIRRSLWKTIYEYQSEFNLPTIREDFFELEERINNNIDQFLNTFFLSYSDFKDELIHRQRKNVEHLSVPIIPISPTVAILPLIGTIDSYRMETIEEKVLTDIAKTRIHTLIMDLSGITDMEVVVIDHFHKVLDGINMMGCQAVITGLRPELVREMIHLGINFTQKAITKGTLQQSLKDYLL</sequence>
<accession>A0A1I5ZLB7</accession>
<dbReference type="InterPro" id="IPR051932">
    <property type="entry name" value="Bact_StressResp_Reg"/>
</dbReference>
<comment type="caution">
    <text evidence="3">The sequence shown here is derived from an EMBL/GenBank/DDBJ whole genome shotgun (WGS) entry which is preliminary data.</text>
</comment>
<keyword evidence="1" id="KW-0597">Phosphoprotein</keyword>
<dbReference type="SUPFAM" id="SSF52091">
    <property type="entry name" value="SpoIIaa-like"/>
    <property type="match status" value="1"/>
</dbReference>
<dbReference type="Proteomes" id="UP000182762">
    <property type="component" value="Unassembled WGS sequence"/>
</dbReference>
<evidence type="ECO:0000313" key="3">
    <source>
        <dbReference type="EMBL" id="SFQ57153.1"/>
    </source>
</evidence>
<evidence type="ECO:0000256" key="1">
    <source>
        <dbReference type="ARBA" id="ARBA00022553"/>
    </source>
</evidence>
<gene>
    <name evidence="3" type="ORF">SAMN02745910_02168</name>
</gene>
<protein>
    <submittedName>
        <fullName evidence="3">Anti-anti-sigma regulatory factor (Antagonist of anti-sigma factor)</fullName>
    </submittedName>
</protein>
<evidence type="ECO:0000259" key="2">
    <source>
        <dbReference type="PROSITE" id="PS50801"/>
    </source>
</evidence>
<dbReference type="Pfam" id="PF01740">
    <property type="entry name" value="STAS"/>
    <property type="match status" value="1"/>
</dbReference>
<dbReference type="InterPro" id="IPR036513">
    <property type="entry name" value="STAS_dom_sf"/>
</dbReference>
<dbReference type="CDD" id="cd07041">
    <property type="entry name" value="STAS_RsbR_RsbS_like"/>
    <property type="match status" value="1"/>
</dbReference>
<dbReference type="GeneID" id="93710828"/>
<keyword evidence="4" id="KW-1185">Reference proteome</keyword>
<dbReference type="Gene3D" id="3.30.750.24">
    <property type="entry name" value="STAS domain"/>
    <property type="match status" value="1"/>
</dbReference>
<reference evidence="3 4" key="1">
    <citation type="submission" date="2016-10" db="EMBL/GenBank/DDBJ databases">
        <authorList>
            <person name="Varghese N."/>
            <person name="Submissions S."/>
        </authorList>
    </citation>
    <scope>NUCLEOTIDE SEQUENCE [LARGE SCALE GENOMIC DNA]</scope>
    <source>
        <strain evidence="3 4">DSM 13796</strain>
    </source>
</reference>
<dbReference type="PANTHER" id="PTHR33745:SF3">
    <property type="entry name" value="RSBT CO-ANTAGONIST PROTEIN RSBRC"/>
    <property type="match status" value="1"/>
</dbReference>
<name>A0A1I5ZLB7_9BACI</name>
<dbReference type="EMBL" id="FOXX01000004">
    <property type="protein sequence ID" value="SFQ57153.1"/>
    <property type="molecule type" value="Genomic_DNA"/>
</dbReference>
<feature type="domain" description="STAS" evidence="2">
    <location>
        <begin position="160"/>
        <end position="274"/>
    </location>
</feature>
<organism evidence="3 4">
    <name type="scientific">Priestia endophytica DSM 13796</name>
    <dbReference type="NCBI Taxonomy" id="1121089"/>
    <lineage>
        <taxon>Bacteria</taxon>
        <taxon>Bacillati</taxon>
        <taxon>Bacillota</taxon>
        <taxon>Bacilli</taxon>
        <taxon>Bacillales</taxon>
        <taxon>Bacillaceae</taxon>
        <taxon>Priestia</taxon>
    </lineage>
</organism>
<dbReference type="RefSeq" id="WP_061804159.1">
    <property type="nucleotide sequence ID" value="NZ_FOXX01000004.1"/>
</dbReference>
<proteinExistence type="predicted"/>
<dbReference type="PANTHER" id="PTHR33745">
    <property type="entry name" value="RSBT ANTAGONIST PROTEIN RSBS-RELATED"/>
    <property type="match status" value="1"/>
</dbReference>
<dbReference type="InterPro" id="IPR002645">
    <property type="entry name" value="STAS_dom"/>
</dbReference>